<reference evidence="1 2" key="1">
    <citation type="submission" date="2021-06" db="EMBL/GenBank/DDBJ databases">
        <title>Caerostris extrusa draft genome.</title>
        <authorList>
            <person name="Kono N."/>
            <person name="Arakawa K."/>
        </authorList>
    </citation>
    <scope>NUCLEOTIDE SEQUENCE [LARGE SCALE GENOMIC DNA]</scope>
</reference>
<gene>
    <name evidence="1" type="ORF">CEXT_742051</name>
</gene>
<evidence type="ECO:0000313" key="2">
    <source>
        <dbReference type="Proteomes" id="UP001054945"/>
    </source>
</evidence>
<sequence>MKMAADESACRTPELGLHWHNSWLLAAWVEIVSLPITRNSFKSTSSSVSAASIHCWSSIGAKASSIPLMCSMSSAHYKRFVSISASFKLTYCKLPCLCMIMQSDLGVSRPSRNATSQHAVFMDALLTDVKSCSARYFISLAFAGSCDDLNHEPV</sequence>
<name>A0AAV4SLF3_CAEEX</name>
<organism evidence="1 2">
    <name type="scientific">Caerostris extrusa</name>
    <name type="common">Bark spider</name>
    <name type="synonym">Caerostris bankana</name>
    <dbReference type="NCBI Taxonomy" id="172846"/>
    <lineage>
        <taxon>Eukaryota</taxon>
        <taxon>Metazoa</taxon>
        <taxon>Ecdysozoa</taxon>
        <taxon>Arthropoda</taxon>
        <taxon>Chelicerata</taxon>
        <taxon>Arachnida</taxon>
        <taxon>Araneae</taxon>
        <taxon>Araneomorphae</taxon>
        <taxon>Entelegynae</taxon>
        <taxon>Araneoidea</taxon>
        <taxon>Araneidae</taxon>
        <taxon>Caerostris</taxon>
    </lineage>
</organism>
<protein>
    <submittedName>
        <fullName evidence="1">Uncharacterized protein</fullName>
    </submittedName>
</protein>
<comment type="caution">
    <text evidence="1">The sequence shown here is derived from an EMBL/GenBank/DDBJ whole genome shotgun (WGS) entry which is preliminary data.</text>
</comment>
<dbReference type="Proteomes" id="UP001054945">
    <property type="component" value="Unassembled WGS sequence"/>
</dbReference>
<dbReference type="AlphaFoldDB" id="A0AAV4SLF3"/>
<dbReference type="EMBL" id="BPLR01009623">
    <property type="protein sequence ID" value="GIY33305.1"/>
    <property type="molecule type" value="Genomic_DNA"/>
</dbReference>
<proteinExistence type="predicted"/>
<evidence type="ECO:0000313" key="1">
    <source>
        <dbReference type="EMBL" id="GIY33305.1"/>
    </source>
</evidence>
<accession>A0AAV4SLF3</accession>
<keyword evidence="2" id="KW-1185">Reference proteome</keyword>